<sequence length="224" mass="25912">MIEQKELREKIINDGDFVRVSAEFFEEWRDMNDVFRDHFDNYEVARDGKIIEKYSFSELAVNAEIDSLDTRMIIQELTGISGDEEFAEVMANDGYKWIMAESSKKDESMADHGRGANRPQAVWWDETLGTEAAFWVDDDLTLCAKGEVLLSNAGSCTIKSRKNTCERKEEEIQVEILKWCLNETHRYHSLPTEEKRALIGNLPDLMLKKVFLQNKSTVAIKKKF</sequence>
<name>E4XBA2_OIKDI</name>
<evidence type="ECO:0000313" key="2">
    <source>
        <dbReference type="Proteomes" id="UP000001307"/>
    </source>
</evidence>
<evidence type="ECO:0000313" key="1">
    <source>
        <dbReference type="EMBL" id="CBY08785.1"/>
    </source>
</evidence>
<gene>
    <name evidence="1" type="ORF">GSOID_T00005622001</name>
</gene>
<dbReference type="Proteomes" id="UP000001307">
    <property type="component" value="Unassembled WGS sequence"/>
</dbReference>
<proteinExistence type="predicted"/>
<organism evidence="1">
    <name type="scientific">Oikopleura dioica</name>
    <name type="common">Tunicate</name>
    <dbReference type="NCBI Taxonomy" id="34765"/>
    <lineage>
        <taxon>Eukaryota</taxon>
        <taxon>Metazoa</taxon>
        <taxon>Chordata</taxon>
        <taxon>Tunicata</taxon>
        <taxon>Appendicularia</taxon>
        <taxon>Copelata</taxon>
        <taxon>Oikopleuridae</taxon>
        <taxon>Oikopleura</taxon>
    </lineage>
</organism>
<reference evidence="1" key="1">
    <citation type="journal article" date="2010" name="Science">
        <title>Plasticity of animal genome architecture unmasked by rapid evolution of a pelagic tunicate.</title>
        <authorList>
            <person name="Denoeud F."/>
            <person name="Henriet S."/>
            <person name="Mungpakdee S."/>
            <person name="Aury J.M."/>
            <person name="Da Silva C."/>
            <person name="Brinkmann H."/>
            <person name="Mikhaleva J."/>
            <person name="Olsen L.C."/>
            <person name="Jubin C."/>
            <person name="Canestro C."/>
            <person name="Bouquet J.M."/>
            <person name="Danks G."/>
            <person name="Poulain J."/>
            <person name="Campsteijn C."/>
            <person name="Adamski M."/>
            <person name="Cross I."/>
            <person name="Yadetie F."/>
            <person name="Muffato M."/>
            <person name="Louis A."/>
            <person name="Butcher S."/>
            <person name="Tsagkogeorga G."/>
            <person name="Konrad A."/>
            <person name="Singh S."/>
            <person name="Jensen M.F."/>
            <person name="Cong E.H."/>
            <person name="Eikeseth-Otteraa H."/>
            <person name="Noel B."/>
            <person name="Anthouard V."/>
            <person name="Porcel B.M."/>
            <person name="Kachouri-Lafond R."/>
            <person name="Nishino A."/>
            <person name="Ugolini M."/>
            <person name="Chourrout P."/>
            <person name="Nishida H."/>
            <person name="Aasland R."/>
            <person name="Huzurbazar S."/>
            <person name="Westhof E."/>
            <person name="Delsuc F."/>
            <person name="Lehrach H."/>
            <person name="Reinhardt R."/>
            <person name="Weissenbach J."/>
            <person name="Roy S.W."/>
            <person name="Artiguenave F."/>
            <person name="Postlethwait J.H."/>
            <person name="Manak J.R."/>
            <person name="Thompson E.M."/>
            <person name="Jaillon O."/>
            <person name="Du Pasquier L."/>
            <person name="Boudinot P."/>
            <person name="Liberles D.A."/>
            <person name="Volff J.N."/>
            <person name="Philippe H."/>
            <person name="Lenhard B."/>
            <person name="Roest Crollius H."/>
            <person name="Wincker P."/>
            <person name="Chourrout D."/>
        </authorList>
    </citation>
    <scope>NUCLEOTIDE SEQUENCE [LARGE SCALE GENOMIC DNA]</scope>
</reference>
<dbReference type="AlphaFoldDB" id="E4XBA2"/>
<protein>
    <submittedName>
        <fullName evidence="1">Uncharacterized protein</fullName>
    </submittedName>
</protein>
<dbReference type="InParanoid" id="E4XBA2"/>
<dbReference type="EMBL" id="FN653033">
    <property type="protein sequence ID" value="CBY08785.1"/>
    <property type="molecule type" value="Genomic_DNA"/>
</dbReference>
<keyword evidence="2" id="KW-1185">Reference proteome</keyword>
<accession>E4XBA2</accession>